<evidence type="ECO:0000313" key="4">
    <source>
        <dbReference type="Proteomes" id="UP000326251"/>
    </source>
</evidence>
<dbReference type="RefSeq" id="WP_150336069.1">
    <property type="nucleotide sequence ID" value="NZ_RZUG01000030.1"/>
</dbReference>
<dbReference type="InterPro" id="IPR025420">
    <property type="entry name" value="DUF4143"/>
</dbReference>
<reference evidence="3 4" key="1">
    <citation type="journal article" date="2019" name="Syst. Appl. Microbiol.">
        <title>Characterization of Bifidobacterium species in feaces of the Egyptian fruit bat: Description of B. vespertilionis sp. nov. and B. rousetti sp. nov.</title>
        <authorList>
            <person name="Modesto M."/>
            <person name="Satti M."/>
            <person name="Watanabe K."/>
            <person name="Puglisi E."/>
            <person name="Morelli L."/>
            <person name="Huang C.-H."/>
            <person name="Liou J.-S."/>
            <person name="Miyashita M."/>
            <person name="Tamura T."/>
            <person name="Saito S."/>
            <person name="Mori K."/>
            <person name="Huang L."/>
            <person name="Sciavilla P."/>
            <person name="Sandri C."/>
            <person name="Spiezio C."/>
            <person name="Vitali F."/>
            <person name="Cavalieri D."/>
            <person name="Perpetuini G."/>
            <person name="Tofalo R."/>
            <person name="Bonetti A."/>
            <person name="Arita M."/>
            <person name="Mattarelli P."/>
        </authorList>
    </citation>
    <scope>NUCLEOTIDE SEQUENCE [LARGE SCALE GENOMIC DNA]</scope>
    <source>
        <strain evidence="3 4">RST19</strain>
    </source>
</reference>
<dbReference type="InterPro" id="IPR027417">
    <property type="entry name" value="P-loop_NTPase"/>
</dbReference>
<proteinExistence type="predicted"/>
<dbReference type="InterPro" id="IPR041682">
    <property type="entry name" value="AAA_14"/>
</dbReference>
<dbReference type="EMBL" id="RZUG01000030">
    <property type="protein sequence ID" value="KAA8823020.1"/>
    <property type="molecule type" value="Genomic_DNA"/>
</dbReference>
<dbReference type="AlphaFoldDB" id="A0A5J5E280"/>
<dbReference type="PANTHER" id="PTHR33295:SF8">
    <property type="entry name" value="AAA+ ATPASE DOMAIN-CONTAINING PROTEIN"/>
    <property type="match status" value="1"/>
</dbReference>
<feature type="domain" description="AAA" evidence="1">
    <location>
        <begin position="44"/>
        <end position="177"/>
    </location>
</feature>
<evidence type="ECO:0000259" key="1">
    <source>
        <dbReference type="Pfam" id="PF13173"/>
    </source>
</evidence>
<dbReference type="Pfam" id="PF13635">
    <property type="entry name" value="DUF4143"/>
    <property type="match status" value="1"/>
</dbReference>
<dbReference type="GO" id="GO:0005524">
    <property type="term" value="F:ATP binding"/>
    <property type="evidence" value="ECO:0007669"/>
    <property type="project" value="UniProtKB-KW"/>
</dbReference>
<dbReference type="SUPFAM" id="SSF52540">
    <property type="entry name" value="P-loop containing nucleoside triphosphate hydrolases"/>
    <property type="match status" value="1"/>
</dbReference>
<dbReference type="Proteomes" id="UP000326251">
    <property type="component" value="Unassembled WGS sequence"/>
</dbReference>
<accession>A0A5J5E280</accession>
<keyword evidence="3" id="KW-0067">ATP-binding</keyword>
<feature type="domain" description="DUF4143" evidence="2">
    <location>
        <begin position="251"/>
        <end position="394"/>
    </location>
</feature>
<name>A0A5J5E280_9BIFI</name>
<organism evidence="3 4">
    <name type="scientific">Bifidobacterium reuteri</name>
    <dbReference type="NCBI Taxonomy" id="983706"/>
    <lineage>
        <taxon>Bacteria</taxon>
        <taxon>Bacillati</taxon>
        <taxon>Actinomycetota</taxon>
        <taxon>Actinomycetes</taxon>
        <taxon>Bifidobacteriales</taxon>
        <taxon>Bifidobacteriaceae</taxon>
        <taxon>Bifidobacterium</taxon>
    </lineage>
</organism>
<dbReference type="Pfam" id="PF13173">
    <property type="entry name" value="AAA_14"/>
    <property type="match status" value="1"/>
</dbReference>
<evidence type="ECO:0000259" key="2">
    <source>
        <dbReference type="Pfam" id="PF13635"/>
    </source>
</evidence>
<gene>
    <name evidence="3" type="ORF">EMO92_10760</name>
</gene>
<keyword evidence="3" id="KW-0547">Nucleotide-binding</keyword>
<sequence>MIPDNPCESYATLVREAMRFDFPSPFRRNEIIRRLDEPAAFNIVHIITGIRRCGKTFYLFQKIRDLLDAGVPRDHILYFNFADDRLRPMPDTVLDDIVNEYWRQNPEARHDGAYLFLDEVQECANWQGFCQRIAEHERVTLVITGSSSKLSSDEIATTFRGRSHPHEMAPLSFREYCTFHSLVVPTQAPAQDPISAQNAFGTQTFSPQEITDFEGAYTRYLITGGFPGVQRLDEPDRIEMLQGYMRDVVARDVAERFGRENIAMATQTALYLLRNTACELSVNSLVAALKANGWKVYWDKVNTLLELFRQAYLIHELPEYTTSLKPNSTGVPKVYAVDQGMAYAVSRANQQDLGKRLETAVFCELRRRTVGRRTEAMTSYTMPDARQEKVDFLVGDALAAEPYALYQVTAQMTADKTRKREIGSLIAVMQRTGLDSGTILTMHDEETLAVEAGTIHVVPAWKWALQG</sequence>
<evidence type="ECO:0000313" key="3">
    <source>
        <dbReference type="EMBL" id="KAA8823020.1"/>
    </source>
</evidence>
<dbReference type="PANTHER" id="PTHR33295">
    <property type="entry name" value="ATPASE"/>
    <property type="match status" value="1"/>
</dbReference>
<comment type="caution">
    <text evidence="3">The sequence shown here is derived from an EMBL/GenBank/DDBJ whole genome shotgun (WGS) entry which is preliminary data.</text>
</comment>
<protein>
    <submittedName>
        <fullName evidence="3">ATP-binding protein</fullName>
    </submittedName>
</protein>